<evidence type="ECO:0000313" key="2">
    <source>
        <dbReference type="Proteomes" id="UP000325273"/>
    </source>
</evidence>
<sequence length="341" mass="37188">MNAPILAIDSAQRHALKRALHIIEGLDPAAAREFARVTGVVLGDETELAARTSRLLNQTGSPLEFSFSTSSDDLRYTMEVGGSETPPACRLDRIKGLLAMLGVDPDWDGVAREFPVLQNERRLAWGAWLGARQPFQNAHAAANRYKIYAEVPYDSNAETSSLLQRYLGVQPLRAGPCAQLVVVGAAPGSQRCEFYFEIGSRTVTRSYLSALLDRVGLARRLDDLASLIGSFEFRHGRASDALPNAQYGFSYSVLPGGGEPIFSVFIFAADLAGGDAWVRHQILASRRRQSELRSYAAMTESFSERHVCCSSHNMVTFSVDENAPAGLQVSLSPPPPSIDQN</sequence>
<proteinExistence type="predicted"/>
<organism evidence="1 2">
    <name type="scientific">Paraburkholderia panacisoli</name>
    <dbReference type="NCBI Taxonomy" id="2603818"/>
    <lineage>
        <taxon>Bacteria</taxon>
        <taxon>Pseudomonadati</taxon>
        <taxon>Pseudomonadota</taxon>
        <taxon>Betaproteobacteria</taxon>
        <taxon>Burkholderiales</taxon>
        <taxon>Burkholderiaceae</taxon>
        <taxon>Paraburkholderia</taxon>
    </lineage>
</organism>
<evidence type="ECO:0008006" key="3">
    <source>
        <dbReference type="Google" id="ProtNLM"/>
    </source>
</evidence>
<dbReference type="RefSeq" id="WP_149675961.1">
    <property type="nucleotide sequence ID" value="NZ_VTUZ01000058.1"/>
</dbReference>
<reference evidence="1 2" key="1">
    <citation type="submission" date="2019-08" db="EMBL/GenBank/DDBJ databases">
        <title>Paraburkholderia sp. DCY113.</title>
        <authorList>
            <person name="Kang J."/>
        </authorList>
    </citation>
    <scope>NUCLEOTIDE SEQUENCE [LARGE SCALE GENOMIC DNA]</scope>
    <source>
        <strain evidence="1 2">DCY113</strain>
    </source>
</reference>
<dbReference type="Proteomes" id="UP000325273">
    <property type="component" value="Unassembled WGS sequence"/>
</dbReference>
<gene>
    <name evidence="1" type="ORF">FVF58_44550</name>
</gene>
<dbReference type="AlphaFoldDB" id="A0A5B0G902"/>
<accession>A0A5B0G902</accession>
<comment type="caution">
    <text evidence="1">The sequence shown here is derived from an EMBL/GenBank/DDBJ whole genome shotgun (WGS) entry which is preliminary data.</text>
</comment>
<keyword evidence="2" id="KW-1185">Reference proteome</keyword>
<protein>
    <recommendedName>
        <fullName evidence="3">Tryptophan dimethylallyltransferase</fullName>
    </recommendedName>
</protein>
<name>A0A5B0G902_9BURK</name>
<dbReference type="EMBL" id="VTUZ01000058">
    <property type="protein sequence ID" value="KAA0998449.1"/>
    <property type="molecule type" value="Genomic_DNA"/>
</dbReference>
<evidence type="ECO:0000313" key="1">
    <source>
        <dbReference type="EMBL" id="KAA0998449.1"/>
    </source>
</evidence>